<dbReference type="Gene3D" id="2.40.10.10">
    <property type="entry name" value="Trypsin-like serine proteases"/>
    <property type="match status" value="2"/>
</dbReference>
<sequence>MADLPDSAVDEGDVGEDDAAPINDSAQWQATVKRVSRAVVVIKTTGVRSFDTESAGSAYATGFVVDAARGLILTNRHVLRPGPVVAEAVFQNREEVPLRALYCDPVHDFAFFRFDPELLRFHDIAEVPLAPEAAQVGLEVRVVGNDSGEKLSILSATLARLDRDAPKYSGKGYNDFNTFYLQAASGTKGGSSGSPVIDARGRAVGLNAGSKTKGTAAYYLPLHRVLRALNLLRDAGTLQTTFAYKGFDECRRLGLRVDTEAALRAAQGGAADGTGGTGALVVEDTTPGGPGEGALEVGDVLVKIRGEFVTNFVTLEATLDDNVCTTLEVVVERGGEEVVLRITPGNLHDVTPSRFLEVCGGVVHALSYQQARNFQLPVGSVYVAEPGYVLGLAGLSKHAIITSLNNVPTPDLDAFANAYARLEEGSRVRLQYFVHAERHRTKTGLLHFNSRWYPPPAFYDRSWRTGRWERTLLTIPDKGTIEPDAKKRRKASGDSREGDDKEGDDDDDPADVPVVDIATVALADGVYSRSFEGSGAVIHHDPNTGLGLVVVDRNTVPIASCDILVSFAAFPCEIGGKVEYLHPTHNFAVVSYDAGALPRRARESIRPIAFAPPDSALPTRGDEVVLVGLSAQLRPMARVSAVTDATSVAAIPSADIPRFRAVNEEVITLDMDFGYNFGGVLTDFESRMVALWASYAKPVNGEVRDMVRGLPVAPVIDARDEVLRWREKGKRGAGSVRLLDAEFDVLQLAKASDHGVPNAWVERLMRADPVRRQALTVASVVADTGASKALKGGDVVLAAGGEPVVSFRGVERAVRVCKTGAPLPLRVLRKGEVVDVTCELSEELCAGTGRLLHWAGAQLQPTHRPVAELGFRPTDPATGAHLDVFISRWYHGSPAQRYGLYALNWVASVNGTPTPTLDSFVEATKALEDGAFVRLKLIALNGRPKVLTVKLDLHYWPTWELRRTTDGTNEWERVLL</sequence>
<evidence type="ECO:0000313" key="4">
    <source>
        <dbReference type="EMBL" id="ACO67334.1"/>
    </source>
</evidence>
<dbReference type="Gene3D" id="2.30.42.10">
    <property type="match status" value="3"/>
</dbReference>
<feature type="compositionally biased region" description="Acidic residues" evidence="2">
    <location>
        <begin position="500"/>
        <end position="510"/>
    </location>
</feature>
<evidence type="ECO:0000313" key="5">
    <source>
        <dbReference type="Proteomes" id="UP000002009"/>
    </source>
</evidence>
<dbReference type="PRINTS" id="PR00834">
    <property type="entry name" value="PROTEASES2C"/>
</dbReference>
<dbReference type="Pfam" id="PF13180">
    <property type="entry name" value="PDZ_2"/>
    <property type="match status" value="1"/>
</dbReference>
<dbReference type="InterPro" id="IPR036034">
    <property type="entry name" value="PDZ_sf"/>
</dbReference>
<dbReference type="Proteomes" id="UP000002009">
    <property type="component" value="Chromosome 14"/>
</dbReference>
<comment type="similarity">
    <text evidence="1">Belongs to the peptidase S1C family.</text>
</comment>
<dbReference type="CDD" id="cd06786">
    <property type="entry name" value="cpPDZ1_ScNma111-like"/>
    <property type="match status" value="1"/>
</dbReference>
<dbReference type="GeneID" id="8249005"/>
<dbReference type="InterPro" id="IPR043504">
    <property type="entry name" value="Peptidase_S1_PA_chymotrypsin"/>
</dbReference>
<dbReference type="GO" id="GO:0004252">
    <property type="term" value="F:serine-type endopeptidase activity"/>
    <property type="evidence" value="ECO:0007669"/>
    <property type="project" value="InterPro"/>
</dbReference>
<protein>
    <recommendedName>
        <fullName evidence="3">PDZ domain-containing protein</fullName>
    </recommendedName>
</protein>
<dbReference type="AlphaFoldDB" id="C1EGI7"/>
<name>C1EGI7_MICCC</name>
<dbReference type="OMA" id="FWGHCVF"/>
<dbReference type="OrthoDB" id="4217619at2759"/>
<evidence type="ECO:0000256" key="2">
    <source>
        <dbReference type="SAM" id="MobiDB-lite"/>
    </source>
</evidence>
<dbReference type="InterPro" id="IPR001940">
    <property type="entry name" value="Peptidase_S1C"/>
</dbReference>
<dbReference type="CDD" id="cd06787">
    <property type="entry name" value="cpPDZ_AthDEGP7-like"/>
    <property type="match status" value="1"/>
</dbReference>
<feature type="region of interest" description="Disordered" evidence="2">
    <location>
        <begin position="479"/>
        <end position="511"/>
    </location>
</feature>
<dbReference type="InterPro" id="IPR025926">
    <property type="entry name" value="PDZ-like_dom"/>
</dbReference>
<dbReference type="EMBL" id="CP001332">
    <property type="protein sequence ID" value="ACO67334.1"/>
    <property type="molecule type" value="Genomic_DNA"/>
</dbReference>
<dbReference type="InterPro" id="IPR009003">
    <property type="entry name" value="Peptidase_S1_PA"/>
</dbReference>
<evidence type="ECO:0000256" key="1">
    <source>
        <dbReference type="ARBA" id="ARBA00010541"/>
    </source>
</evidence>
<dbReference type="SMART" id="SM00228">
    <property type="entry name" value="PDZ"/>
    <property type="match status" value="3"/>
</dbReference>
<proteinExistence type="inferred from homology"/>
<feature type="compositionally biased region" description="Acidic residues" evidence="2">
    <location>
        <begin position="8"/>
        <end position="19"/>
    </location>
</feature>
<dbReference type="FunCoup" id="C1EGI7">
    <property type="interactions" value="795"/>
</dbReference>
<dbReference type="SUPFAM" id="SSF50156">
    <property type="entry name" value="PDZ domain-like"/>
    <property type="match status" value="3"/>
</dbReference>
<dbReference type="CDD" id="cd06719">
    <property type="entry name" value="PDZ2-4_Nma111p-like"/>
    <property type="match status" value="1"/>
</dbReference>
<reference evidence="4 5" key="1">
    <citation type="journal article" date="2009" name="Science">
        <title>Green evolution and dynamic adaptations revealed by genomes of the marine picoeukaryotes Micromonas.</title>
        <authorList>
            <person name="Worden A.Z."/>
            <person name="Lee J.H."/>
            <person name="Mock T."/>
            <person name="Rouze P."/>
            <person name="Simmons M.P."/>
            <person name="Aerts A.L."/>
            <person name="Allen A.E."/>
            <person name="Cuvelier M.L."/>
            <person name="Derelle E."/>
            <person name="Everett M.V."/>
            <person name="Foulon E."/>
            <person name="Grimwood J."/>
            <person name="Gundlach H."/>
            <person name="Henrissat B."/>
            <person name="Napoli C."/>
            <person name="McDonald S.M."/>
            <person name="Parker M.S."/>
            <person name="Rombauts S."/>
            <person name="Salamov A."/>
            <person name="Von Dassow P."/>
            <person name="Badger J.H."/>
            <person name="Coutinho P.M."/>
            <person name="Demir E."/>
            <person name="Dubchak I."/>
            <person name="Gentemann C."/>
            <person name="Eikrem W."/>
            <person name="Gready J.E."/>
            <person name="John U."/>
            <person name="Lanier W."/>
            <person name="Lindquist E.A."/>
            <person name="Lucas S."/>
            <person name="Mayer K.F."/>
            <person name="Moreau H."/>
            <person name="Not F."/>
            <person name="Otillar R."/>
            <person name="Panaud O."/>
            <person name="Pangilinan J."/>
            <person name="Paulsen I."/>
            <person name="Piegu B."/>
            <person name="Poliakov A."/>
            <person name="Robbens S."/>
            <person name="Schmutz J."/>
            <person name="Toulza E."/>
            <person name="Wyss T."/>
            <person name="Zelensky A."/>
            <person name="Zhou K."/>
            <person name="Armbrust E.V."/>
            <person name="Bhattacharya D."/>
            <person name="Goodenough U.W."/>
            <person name="Van de Peer Y."/>
            <person name="Grigoriev I.V."/>
        </authorList>
    </citation>
    <scope>NUCLEOTIDE SEQUENCE [LARGE SCALE GENOMIC DNA]</scope>
    <source>
        <strain evidence="5">RCC299 / NOUM17</strain>
    </source>
</reference>
<gene>
    <name evidence="4" type="ORF">MICPUN_88387</name>
</gene>
<evidence type="ECO:0000259" key="3">
    <source>
        <dbReference type="PROSITE" id="PS50106"/>
    </source>
</evidence>
<feature type="region of interest" description="Disordered" evidence="2">
    <location>
        <begin position="1"/>
        <end position="21"/>
    </location>
</feature>
<feature type="compositionally biased region" description="Basic and acidic residues" evidence="2">
    <location>
        <begin position="479"/>
        <end position="499"/>
    </location>
</feature>
<dbReference type="SUPFAM" id="SSF50494">
    <property type="entry name" value="Trypsin-like serine proteases"/>
    <property type="match status" value="2"/>
</dbReference>
<dbReference type="STRING" id="296587.C1EGI7"/>
<accession>C1EGI7</accession>
<dbReference type="PANTHER" id="PTHR46366">
    <property type="entry name" value="PRO-APOPTOTIC SERINE PROTEASE NMA111"/>
    <property type="match status" value="1"/>
</dbReference>
<dbReference type="GO" id="GO:0006508">
    <property type="term" value="P:proteolysis"/>
    <property type="evidence" value="ECO:0007669"/>
    <property type="project" value="InterPro"/>
</dbReference>
<dbReference type="InterPro" id="IPR001478">
    <property type="entry name" value="PDZ"/>
</dbReference>
<keyword evidence="5" id="KW-1185">Reference proteome</keyword>
<dbReference type="PANTHER" id="PTHR46366:SF1">
    <property type="entry name" value="PDZ DOMAIN-CONTAINING PROTEIN C1685.05"/>
    <property type="match status" value="1"/>
</dbReference>
<dbReference type="eggNOG" id="KOG1421">
    <property type="taxonomic scope" value="Eukaryota"/>
</dbReference>
<dbReference type="KEGG" id="mis:MICPUN_88387"/>
<dbReference type="Pfam" id="PF13365">
    <property type="entry name" value="Trypsin_2"/>
    <property type="match status" value="1"/>
</dbReference>
<dbReference type="RefSeq" id="XP_002506076.1">
    <property type="nucleotide sequence ID" value="XM_002506030.1"/>
</dbReference>
<feature type="domain" description="PDZ" evidence="3">
    <location>
        <begin position="260"/>
        <end position="346"/>
    </location>
</feature>
<dbReference type="PROSITE" id="PS50106">
    <property type="entry name" value="PDZ"/>
    <property type="match status" value="1"/>
</dbReference>
<dbReference type="InParanoid" id="C1EGI7"/>
<organism evidence="4 5">
    <name type="scientific">Micromonas commoda (strain RCC299 / NOUM17 / CCMP2709)</name>
    <name type="common">Picoplanktonic green alga</name>
    <dbReference type="NCBI Taxonomy" id="296587"/>
    <lineage>
        <taxon>Eukaryota</taxon>
        <taxon>Viridiplantae</taxon>
        <taxon>Chlorophyta</taxon>
        <taxon>Mamiellophyceae</taxon>
        <taxon>Mamiellales</taxon>
        <taxon>Mamiellaceae</taxon>
        <taxon>Micromonas</taxon>
    </lineage>
</organism>
<dbReference type="Pfam" id="PF12812">
    <property type="entry name" value="PDZ_1"/>
    <property type="match status" value="1"/>
</dbReference>